<dbReference type="PROSITE" id="PS00379">
    <property type="entry name" value="CDP_ALCOHOL_P_TRANSF"/>
    <property type="match status" value="1"/>
</dbReference>
<evidence type="ECO:0000256" key="12">
    <source>
        <dbReference type="ARBA" id="ARBA00023264"/>
    </source>
</evidence>
<evidence type="ECO:0000256" key="9">
    <source>
        <dbReference type="ARBA" id="ARBA00023098"/>
    </source>
</evidence>
<dbReference type="OrthoDB" id="9796672at2"/>
<evidence type="ECO:0000256" key="13">
    <source>
        <dbReference type="ARBA" id="ARBA00033018"/>
    </source>
</evidence>
<dbReference type="RefSeq" id="WP_091228463.1">
    <property type="nucleotide sequence ID" value="NZ_FNBG01000007.1"/>
</dbReference>
<accession>A0A1G7JCX3</accession>
<evidence type="ECO:0000313" key="17">
    <source>
        <dbReference type="Proteomes" id="UP000198972"/>
    </source>
</evidence>
<evidence type="ECO:0000256" key="11">
    <source>
        <dbReference type="ARBA" id="ARBA00023209"/>
    </source>
</evidence>
<keyword evidence="12" id="KW-1208">Phospholipid metabolism</keyword>
<evidence type="ECO:0000256" key="6">
    <source>
        <dbReference type="ARBA" id="ARBA00022679"/>
    </source>
</evidence>
<feature type="transmembrane region" description="Helical" evidence="15">
    <location>
        <begin position="139"/>
        <end position="159"/>
    </location>
</feature>
<comment type="pathway">
    <text evidence="3">Lipid metabolism.</text>
</comment>
<dbReference type="GO" id="GO:0008444">
    <property type="term" value="F:CDP-diacylglycerol-glycerol-3-phosphate 3-phosphatidyltransferase activity"/>
    <property type="evidence" value="ECO:0007669"/>
    <property type="project" value="InterPro"/>
</dbReference>
<dbReference type="Pfam" id="PF01066">
    <property type="entry name" value="CDP-OH_P_transf"/>
    <property type="match status" value="1"/>
</dbReference>
<organism evidence="16 17">
    <name type="scientific">Fontibacillus panacisegetis</name>
    <dbReference type="NCBI Taxonomy" id="670482"/>
    <lineage>
        <taxon>Bacteria</taxon>
        <taxon>Bacillati</taxon>
        <taxon>Bacillota</taxon>
        <taxon>Bacilli</taxon>
        <taxon>Bacillales</taxon>
        <taxon>Paenibacillaceae</taxon>
        <taxon>Fontibacillus</taxon>
    </lineage>
</organism>
<dbReference type="STRING" id="670482.SAMN04488542_107112"/>
<comment type="subcellular location">
    <subcellularLocation>
        <location evidence="2">Membrane</location>
        <topology evidence="2">Multi-pass membrane protein</topology>
    </subcellularLocation>
</comment>
<evidence type="ECO:0000256" key="7">
    <source>
        <dbReference type="ARBA" id="ARBA00022692"/>
    </source>
</evidence>
<comment type="similarity">
    <text evidence="4 14">Belongs to the CDP-alcohol phosphatidyltransferase class-I family.</text>
</comment>
<dbReference type="Gene3D" id="1.20.120.1760">
    <property type="match status" value="1"/>
</dbReference>
<reference evidence="16 17" key="1">
    <citation type="submission" date="2016-10" db="EMBL/GenBank/DDBJ databases">
        <authorList>
            <person name="de Groot N.N."/>
        </authorList>
    </citation>
    <scope>NUCLEOTIDE SEQUENCE [LARGE SCALE GENOMIC DNA]</scope>
    <source>
        <strain evidence="16 17">DSM 28129</strain>
    </source>
</reference>
<dbReference type="AlphaFoldDB" id="A0A1G7JCX3"/>
<keyword evidence="6 14" id="KW-0808">Transferase</keyword>
<proteinExistence type="inferred from homology"/>
<sequence length="179" mass="20001">MKNLPNGISLLRIFLSVLLLFVEPFSNTFWIIYFVCGFSDMIDGYLARKYNLQSQLGEKLDSIADTALIVVVAVVLVPELSIPMGICIWIVMIAMIRVASLLVGYYKFYEYVSLHTYANKATGLLLFGAPFFIDKTNIYLLGGIICTIASLSAIEELVIQITSKEMSRNVKGIIGQKRN</sequence>
<gene>
    <name evidence="16" type="ORF">SAMN04488542_107112</name>
</gene>
<feature type="transmembrane region" description="Helical" evidence="15">
    <location>
        <begin position="117"/>
        <end position="133"/>
    </location>
</feature>
<dbReference type="InterPro" id="IPR050324">
    <property type="entry name" value="CDP-alcohol_PTase-I"/>
</dbReference>
<keyword evidence="10 15" id="KW-0472">Membrane</keyword>
<keyword evidence="9" id="KW-0443">Lipid metabolism</keyword>
<evidence type="ECO:0000256" key="15">
    <source>
        <dbReference type="SAM" id="Phobius"/>
    </source>
</evidence>
<dbReference type="PANTHER" id="PTHR14269:SF11">
    <property type="entry name" value="CDP-DIACYLGLYCEROL--GLYCEROL-3-PHOSPHATE 3-PHOSPHATIDYLTRANSFERASE"/>
    <property type="match status" value="1"/>
</dbReference>
<evidence type="ECO:0000256" key="10">
    <source>
        <dbReference type="ARBA" id="ARBA00023136"/>
    </source>
</evidence>
<evidence type="ECO:0000313" key="16">
    <source>
        <dbReference type="EMBL" id="SDF22782.1"/>
    </source>
</evidence>
<keyword evidence="8 15" id="KW-1133">Transmembrane helix</keyword>
<dbReference type="Proteomes" id="UP000198972">
    <property type="component" value="Unassembled WGS sequence"/>
</dbReference>
<dbReference type="EMBL" id="FNBG01000007">
    <property type="protein sequence ID" value="SDF22782.1"/>
    <property type="molecule type" value="Genomic_DNA"/>
</dbReference>
<comment type="function">
    <text evidence="1">This protein catalyzes the committed step to the synthesis of the acidic phospholipids.</text>
</comment>
<evidence type="ECO:0000256" key="14">
    <source>
        <dbReference type="RuleBase" id="RU003750"/>
    </source>
</evidence>
<evidence type="ECO:0000256" key="4">
    <source>
        <dbReference type="ARBA" id="ARBA00010441"/>
    </source>
</evidence>
<dbReference type="InterPro" id="IPR000462">
    <property type="entry name" value="CDP-OH_P_trans"/>
</dbReference>
<keyword evidence="7 15" id="KW-0812">Transmembrane</keyword>
<evidence type="ECO:0000256" key="5">
    <source>
        <dbReference type="ARBA" id="ARBA00022516"/>
    </source>
</evidence>
<keyword evidence="11" id="KW-0594">Phospholipid biosynthesis</keyword>
<evidence type="ECO:0000256" key="2">
    <source>
        <dbReference type="ARBA" id="ARBA00004141"/>
    </source>
</evidence>
<dbReference type="InterPro" id="IPR048254">
    <property type="entry name" value="CDP_ALCOHOL_P_TRANSF_CS"/>
</dbReference>
<protein>
    <recommendedName>
        <fullName evidence="13">Phosphatidylglycerophosphate synthase</fullName>
    </recommendedName>
</protein>
<name>A0A1G7JCX3_9BACL</name>
<dbReference type="PIRSF" id="PIRSF000847">
    <property type="entry name" value="Phos_ph_gly_syn"/>
    <property type="match status" value="1"/>
</dbReference>
<dbReference type="GO" id="GO:0016020">
    <property type="term" value="C:membrane"/>
    <property type="evidence" value="ECO:0007669"/>
    <property type="project" value="UniProtKB-SubCell"/>
</dbReference>
<evidence type="ECO:0000256" key="3">
    <source>
        <dbReference type="ARBA" id="ARBA00005189"/>
    </source>
</evidence>
<keyword evidence="17" id="KW-1185">Reference proteome</keyword>
<evidence type="ECO:0000256" key="1">
    <source>
        <dbReference type="ARBA" id="ARBA00003973"/>
    </source>
</evidence>
<dbReference type="InterPro" id="IPR004570">
    <property type="entry name" value="Phosphatidylglycerol_P_synth"/>
</dbReference>
<dbReference type="UniPathway" id="UPA00084">
    <property type="reaction ID" value="UER00503"/>
</dbReference>
<dbReference type="InterPro" id="IPR043130">
    <property type="entry name" value="CDP-OH_PTrfase_TM_dom"/>
</dbReference>
<evidence type="ECO:0000256" key="8">
    <source>
        <dbReference type="ARBA" id="ARBA00022989"/>
    </source>
</evidence>
<keyword evidence="5" id="KW-0444">Lipid biosynthesis</keyword>
<dbReference type="PANTHER" id="PTHR14269">
    <property type="entry name" value="CDP-DIACYLGLYCEROL--GLYCEROL-3-PHOSPHATE 3-PHOSPHATIDYLTRANSFERASE-RELATED"/>
    <property type="match status" value="1"/>
</dbReference>
<dbReference type="GO" id="GO:0006655">
    <property type="term" value="P:phosphatidylglycerol biosynthetic process"/>
    <property type="evidence" value="ECO:0007669"/>
    <property type="project" value="UniProtKB-UniPathway"/>
</dbReference>